<reference evidence="2 3" key="1">
    <citation type="submission" date="2019-11" db="EMBL/GenBank/DDBJ databases">
        <authorList>
            <person name="Zhang J."/>
            <person name="Sun C."/>
        </authorList>
    </citation>
    <scope>NUCLEOTIDE SEQUENCE [LARGE SCALE GENOMIC DNA]</scope>
    <source>
        <strain evidence="3">sp2</strain>
    </source>
</reference>
<sequence>MRFSDRREAGRQLAEALERFRGQPGVVYALPRGGVALGVEVARYLDMPLDVLIPRKIGHPMQPEYAICAVPEQGERVCNPREEAAVDPGWLADAESRERVEASRRRALYGRADAPSVDGKLAIIVDDGIATGLTMRAAIRDADARDPARVVVAIPVVPASTAATLEREADELVALEITDQYLGAVGAYYDHFPQVTDDEVIGMLQQAVGREAGRGETGHGGMGHGY</sequence>
<dbReference type="RefSeq" id="WP_156574232.1">
    <property type="nucleotide sequence ID" value="NZ_CP046415.1"/>
</dbReference>
<dbReference type="AlphaFoldDB" id="A0A6I6D3C8"/>
<dbReference type="Pfam" id="PF00156">
    <property type="entry name" value="Pribosyltran"/>
    <property type="match status" value="1"/>
</dbReference>
<dbReference type="CDD" id="cd06223">
    <property type="entry name" value="PRTases_typeI"/>
    <property type="match status" value="1"/>
</dbReference>
<dbReference type="EMBL" id="CP046415">
    <property type="protein sequence ID" value="QGT78717.1"/>
    <property type="molecule type" value="Genomic_DNA"/>
</dbReference>
<evidence type="ECO:0000259" key="1">
    <source>
        <dbReference type="Pfam" id="PF00156"/>
    </source>
</evidence>
<dbReference type="GO" id="GO:0016740">
    <property type="term" value="F:transferase activity"/>
    <property type="evidence" value="ECO:0007669"/>
    <property type="project" value="UniProtKB-KW"/>
</dbReference>
<evidence type="ECO:0000313" key="2">
    <source>
        <dbReference type="EMBL" id="QGT78717.1"/>
    </source>
</evidence>
<name>A0A6I6D3C8_9GAMM</name>
<dbReference type="Gene3D" id="3.40.50.2020">
    <property type="match status" value="1"/>
</dbReference>
<dbReference type="Gene3D" id="3.30.1310.20">
    <property type="entry name" value="PRTase-like"/>
    <property type="match status" value="1"/>
</dbReference>
<dbReference type="InterPro" id="IPR000836">
    <property type="entry name" value="PRTase_dom"/>
</dbReference>
<proteinExistence type="predicted"/>
<keyword evidence="2" id="KW-0808">Transferase</keyword>
<protein>
    <submittedName>
        <fullName evidence="2">Phosphoribosyl transferase</fullName>
    </submittedName>
</protein>
<organism evidence="2 3">
    <name type="scientific">Guyparkeria halophila</name>
    <dbReference type="NCBI Taxonomy" id="47960"/>
    <lineage>
        <taxon>Bacteria</taxon>
        <taxon>Pseudomonadati</taxon>
        <taxon>Pseudomonadota</taxon>
        <taxon>Gammaproteobacteria</taxon>
        <taxon>Chromatiales</taxon>
        <taxon>Thioalkalibacteraceae</taxon>
        <taxon>Guyparkeria</taxon>
    </lineage>
</organism>
<dbReference type="SUPFAM" id="SSF53271">
    <property type="entry name" value="PRTase-like"/>
    <property type="match status" value="1"/>
</dbReference>
<keyword evidence="3" id="KW-1185">Reference proteome</keyword>
<gene>
    <name evidence="2" type="ORF">GM160_07280</name>
</gene>
<feature type="domain" description="Phosphoribosyltransferase" evidence="1">
    <location>
        <begin position="11"/>
        <end position="187"/>
    </location>
</feature>
<dbReference type="InterPro" id="IPR029057">
    <property type="entry name" value="PRTase-like"/>
</dbReference>
<dbReference type="Proteomes" id="UP000427716">
    <property type="component" value="Chromosome"/>
</dbReference>
<accession>A0A6I6D3C8</accession>
<dbReference type="KEGG" id="ghl:GM160_07280"/>
<evidence type="ECO:0000313" key="3">
    <source>
        <dbReference type="Proteomes" id="UP000427716"/>
    </source>
</evidence>